<protein>
    <submittedName>
        <fullName evidence="2">Putative small multi-drug export protein</fullName>
    </submittedName>
</protein>
<keyword evidence="1" id="KW-0472">Membrane</keyword>
<dbReference type="OrthoDB" id="6400183at2"/>
<reference evidence="2 3" key="1">
    <citation type="submission" date="2018-05" db="EMBL/GenBank/DDBJ databases">
        <title>Genomic Encyclopedia of Type Strains, Phase IV (KMG-IV): sequencing the most valuable type-strain genomes for metagenomic binning, comparative biology and taxonomic classification.</title>
        <authorList>
            <person name="Goeker M."/>
        </authorList>
    </citation>
    <scope>NUCLEOTIDE SEQUENCE [LARGE SCALE GENOMIC DNA]</scope>
    <source>
        <strain evidence="2 3">DSM 28556</strain>
    </source>
</reference>
<comment type="caution">
    <text evidence="2">The sequence shown here is derived from an EMBL/GenBank/DDBJ whole genome shotgun (WGS) entry which is preliminary data.</text>
</comment>
<feature type="transmembrane region" description="Helical" evidence="1">
    <location>
        <begin position="12"/>
        <end position="34"/>
    </location>
</feature>
<accession>A0A2V3WC23</accession>
<keyword evidence="3" id="KW-1185">Reference proteome</keyword>
<feature type="transmembrane region" description="Helical" evidence="1">
    <location>
        <begin position="136"/>
        <end position="158"/>
    </location>
</feature>
<dbReference type="AlphaFoldDB" id="A0A2V3WC23"/>
<keyword evidence="1" id="KW-1133">Transmembrane helix</keyword>
<dbReference type="Pfam" id="PF06695">
    <property type="entry name" value="Sm_multidrug_ex"/>
    <property type="match status" value="1"/>
</dbReference>
<evidence type="ECO:0000256" key="1">
    <source>
        <dbReference type="SAM" id="Phobius"/>
    </source>
</evidence>
<gene>
    <name evidence="2" type="ORF">DFR56_101503</name>
</gene>
<sequence>MFREMVQEFVFLLSELNSFLQYLGVFFISFIPFVESPGGAIVGSLIGVPIILAAFISMIGNWISIMFIILPFDALLMKIRNRKSKKEGFIHNRAAKARERYDKYGVPGLALISPLVASAHIATFTSLAAGSNKRRVILWHTVSIVIWGIIGVVIGSYLKYDIMH</sequence>
<feature type="transmembrane region" description="Helical" evidence="1">
    <location>
        <begin position="106"/>
        <end position="130"/>
    </location>
</feature>
<evidence type="ECO:0000313" key="3">
    <source>
        <dbReference type="Proteomes" id="UP000247978"/>
    </source>
</evidence>
<dbReference type="EMBL" id="QJJQ01000001">
    <property type="protein sequence ID" value="PXW90591.1"/>
    <property type="molecule type" value="Genomic_DNA"/>
</dbReference>
<proteinExistence type="predicted"/>
<feature type="transmembrane region" description="Helical" evidence="1">
    <location>
        <begin position="46"/>
        <end position="76"/>
    </location>
</feature>
<organism evidence="2 3">
    <name type="scientific">Pseudogracilibacillus auburnensis</name>
    <dbReference type="NCBI Taxonomy" id="1494959"/>
    <lineage>
        <taxon>Bacteria</taxon>
        <taxon>Bacillati</taxon>
        <taxon>Bacillota</taxon>
        <taxon>Bacilli</taxon>
        <taxon>Bacillales</taxon>
        <taxon>Bacillaceae</taxon>
        <taxon>Pseudogracilibacillus</taxon>
    </lineage>
</organism>
<dbReference type="Proteomes" id="UP000247978">
    <property type="component" value="Unassembled WGS sequence"/>
</dbReference>
<dbReference type="InterPro" id="IPR009577">
    <property type="entry name" value="Sm_multidrug_ex"/>
</dbReference>
<keyword evidence="1" id="KW-0812">Transmembrane</keyword>
<evidence type="ECO:0000313" key="2">
    <source>
        <dbReference type="EMBL" id="PXW90591.1"/>
    </source>
</evidence>
<name>A0A2V3WC23_9BACI</name>
<dbReference type="RefSeq" id="WP_110393843.1">
    <property type="nucleotide sequence ID" value="NZ_JADIJL010000001.1"/>
</dbReference>